<feature type="transmembrane region" description="Helical" evidence="2">
    <location>
        <begin position="335"/>
        <end position="356"/>
    </location>
</feature>
<keyword evidence="2" id="KW-0812">Transmembrane</keyword>
<feature type="transmembrane region" description="Helical" evidence="2">
    <location>
        <begin position="59"/>
        <end position="81"/>
    </location>
</feature>
<dbReference type="EMBL" id="AAMGHX010000007">
    <property type="protein sequence ID" value="EDH0842354.1"/>
    <property type="molecule type" value="Genomic_DNA"/>
</dbReference>
<gene>
    <name evidence="4" type="ORF">GCV64_14805</name>
</gene>
<accession>A0A9P2FF08</accession>
<dbReference type="InterPro" id="IPR058066">
    <property type="entry name" value="pXO2-14_N"/>
</dbReference>
<feature type="region of interest" description="Disordered" evidence="1">
    <location>
        <begin position="461"/>
        <end position="664"/>
    </location>
</feature>
<feature type="compositionally biased region" description="Low complexity" evidence="1">
    <location>
        <begin position="495"/>
        <end position="510"/>
    </location>
</feature>
<dbReference type="Proteomes" id="UP000335978">
    <property type="component" value="Unassembled WGS sequence"/>
</dbReference>
<feature type="transmembrane region" description="Helical" evidence="2">
    <location>
        <begin position="120"/>
        <end position="136"/>
    </location>
</feature>
<evidence type="ECO:0000313" key="4">
    <source>
        <dbReference type="EMBL" id="EDH0842354.1"/>
    </source>
</evidence>
<keyword evidence="2" id="KW-0472">Membrane</keyword>
<feature type="transmembrane region" description="Helical" evidence="2">
    <location>
        <begin position="279"/>
        <end position="299"/>
    </location>
</feature>
<protein>
    <recommendedName>
        <fullName evidence="3">DUF8208 domain-containing protein</fullName>
    </recommendedName>
</protein>
<feature type="domain" description="DUF8208" evidence="3">
    <location>
        <begin position="62"/>
        <end position="410"/>
    </location>
</feature>
<organism evidence="4 5">
    <name type="scientific">Listeria monocytogenes</name>
    <dbReference type="NCBI Taxonomy" id="1639"/>
    <lineage>
        <taxon>Bacteria</taxon>
        <taxon>Bacillati</taxon>
        <taxon>Bacillota</taxon>
        <taxon>Bacilli</taxon>
        <taxon>Bacillales</taxon>
        <taxon>Listeriaceae</taxon>
        <taxon>Listeria</taxon>
    </lineage>
</organism>
<keyword evidence="2" id="KW-1133">Transmembrane helix</keyword>
<dbReference type="InterPro" id="IPR058521">
    <property type="entry name" value="DUF8208"/>
</dbReference>
<evidence type="ECO:0000256" key="2">
    <source>
        <dbReference type="SAM" id="Phobius"/>
    </source>
</evidence>
<reference evidence="4 5" key="1">
    <citation type="submission" date="2019-10" db="EMBL/GenBank/DDBJ databases">
        <authorList>
            <consortium name="GenomeTrakr: Next Generation Sequencing Network for Food Pathogen Tracability"/>
        </authorList>
    </citation>
    <scope>NUCLEOTIDE SEQUENCE [LARGE SCALE GENOMIC DNA]</scope>
    <source>
        <strain evidence="4 5">CFSAN085184</strain>
    </source>
</reference>
<feature type="compositionally biased region" description="Low complexity" evidence="1">
    <location>
        <begin position="604"/>
        <end position="616"/>
    </location>
</feature>
<dbReference type="NCBIfam" id="NF045890">
    <property type="entry name" value="conj_pls20_p028"/>
    <property type="match status" value="1"/>
</dbReference>
<name>A0A9P2FF08_LISMN</name>
<feature type="compositionally biased region" description="Polar residues" evidence="1">
    <location>
        <begin position="629"/>
        <end position="642"/>
    </location>
</feature>
<comment type="caution">
    <text evidence="4">The sequence shown here is derived from an EMBL/GenBank/DDBJ whole genome shotgun (WGS) entry which is preliminary data.</text>
</comment>
<proteinExistence type="predicted"/>
<sequence>MKRKVRKWQATLFIVLTLSIMFWIVFVNNQIVANADDFFGLFDKTNDEAKAILVLYEDYLVQGNIIYFMLRWLGWMLILVLERGVTIFSQANIDILNLGNFAEASSFADILKQLEGLKELFLLFALLLLFFLMMMGKKVEFSQAMSNLMTSMIIVMALPFFVTTMLSLATDLGTELNRGTDDVGIGQKTVLDNTADLTVFAKNNWIDPDKIKDKNELTNIKYVRITQQITKPEEFGGNGVLGYNLDFVNGQEVAASFDPDVGFGKRWAQDLIGEGYYRWHVNFITTIVILVALNVAYILSGIRMGRLMIELAFNQGFATILAFADFRTMTRLKQVLFNIIGILCVIVAIFCSFSMFSAFCTYIVKSGLVGVPYVFAMVGAIWFVIDGPTIVQKVLGIDAGISSAWGLVGGAMGVKAAVGVGKAGVGVAGAAASLAAQGTAFVGGAGAGAISNIADGLADGLNKKKDGESPDKKDDKEEGTKGLNESKEEGNGSDGLNENEGNEPSESNLNETEESKGEEGSPSTEDDQSEGLSEQPNQEVNDENKNQETKGLNAKSDENNPESKTLEDKGANTLSDKDQSKENEPLEKNDDKGTLNDTDNKVDSSPTGNPSNPSNESLKDSPKKEGKPTLSNQMKQKASNTKVGKAAKAGYKLTKKPIQQEDEK</sequence>
<dbReference type="AlphaFoldDB" id="A0A9P2FF08"/>
<feature type="transmembrane region" description="Helical" evidence="2">
    <location>
        <begin position="362"/>
        <end position="385"/>
    </location>
</feature>
<feature type="compositionally biased region" description="Basic and acidic residues" evidence="1">
    <location>
        <begin position="461"/>
        <end position="490"/>
    </location>
</feature>
<dbReference type="Pfam" id="PF26635">
    <property type="entry name" value="DUF8208"/>
    <property type="match status" value="1"/>
</dbReference>
<feature type="compositionally biased region" description="Basic and acidic residues" evidence="1">
    <location>
        <begin position="617"/>
        <end position="627"/>
    </location>
</feature>
<evidence type="ECO:0000259" key="3">
    <source>
        <dbReference type="Pfam" id="PF26635"/>
    </source>
</evidence>
<feature type="compositionally biased region" description="Polar residues" evidence="1">
    <location>
        <begin position="530"/>
        <end position="539"/>
    </location>
</feature>
<feature type="transmembrane region" description="Helical" evidence="2">
    <location>
        <begin position="148"/>
        <end position="169"/>
    </location>
</feature>
<evidence type="ECO:0000313" key="5">
    <source>
        <dbReference type="Proteomes" id="UP000335978"/>
    </source>
</evidence>
<evidence type="ECO:0000256" key="1">
    <source>
        <dbReference type="SAM" id="MobiDB-lite"/>
    </source>
</evidence>
<feature type="compositionally biased region" description="Basic and acidic residues" evidence="1">
    <location>
        <begin position="564"/>
        <end position="602"/>
    </location>
</feature>